<comment type="similarity">
    <text evidence="2">Belongs to the AzlC family.</text>
</comment>
<feature type="transmembrane region" description="Helical" evidence="8">
    <location>
        <begin position="16"/>
        <end position="36"/>
    </location>
</feature>
<comment type="caution">
    <text evidence="9">The sequence shown here is derived from an EMBL/GenBank/DDBJ whole genome shotgun (WGS) entry which is preliminary data.</text>
</comment>
<dbReference type="Pfam" id="PF03591">
    <property type="entry name" value="AzlC"/>
    <property type="match status" value="1"/>
</dbReference>
<feature type="transmembrane region" description="Helical" evidence="8">
    <location>
        <begin position="207"/>
        <end position="223"/>
    </location>
</feature>
<dbReference type="OrthoDB" id="3177005at2"/>
<dbReference type="eggNOG" id="COG1296">
    <property type="taxonomic scope" value="Bacteria"/>
</dbReference>
<dbReference type="PANTHER" id="PTHR34979:SF1">
    <property type="entry name" value="INNER MEMBRANE PROTEIN YGAZ"/>
    <property type="match status" value="1"/>
</dbReference>
<evidence type="ECO:0000256" key="7">
    <source>
        <dbReference type="ARBA" id="ARBA00023136"/>
    </source>
</evidence>
<evidence type="ECO:0000256" key="3">
    <source>
        <dbReference type="ARBA" id="ARBA00022448"/>
    </source>
</evidence>
<dbReference type="GO" id="GO:0005886">
    <property type="term" value="C:plasma membrane"/>
    <property type="evidence" value="ECO:0007669"/>
    <property type="project" value="UniProtKB-SubCell"/>
</dbReference>
<keyword evidence="7 8" id="KW-0472">Membrane</keyword>
<evidence type="ECO:0000256" key="6">
    <source>
        <dbReference type="ARBA" id="ARBA00022989"/>
    </source>
</evidence>
<dbReference type="InterPro" id="IPR011606">
    <property type="entry name" value="Brnchd-chn_aa_trnsp_permease"/>
</dbReference>
<feature type="transmembrane region" description="Helical" evidence="8">
    <location>
        <begin position="130"/>
        <end position="153"/>
    </location>
</feature>
<reference evidence="10" key="1">
    <citation type="submission" date="2012-09" db="EMBL/GenBank/DDBJ databases">
        <authorList>
            <person name="Weinstock G."/>
            <person name="Sodergren E."/>
            <person name="Clifton S."/>
            <person name="Fulton L."/>
            <person name="Fulton B."/>
            <person name="Courtney L."/>
            <person name="Fronick C."/>
            <person name="Harrison M."/>
            <person name="Strong C."/>
            <person name="Farmer C."/>
            <person name="Delehaunty K."/>
            <person name="Markovic C."/>
            <person name="Hall O."/>
            <person name="Minx P."/>
            <person name="Tomlinson C."/>
            <person name="Mitreva M."/>
            <person name="Nelson J."/>
            <person name="Hou S."/>
            <person name="Wollam A."/>
            <person name="Pepin K.H."/>
            <person name="Johnson M."/>
            <person name="Bhonagiri V."/>
            <person name="Nash W.E."/>
            <person name="Suruliraj S."/>
            <person name="Warren W."/>
            <person name="Chinwalla A."/>
            <person name="Mardis E.R."/>
            <person name="Wilson R.K."/>
        </authorList>
    </citation>
    <scope>NUCLEOTIDE SEQUENCE [LARGE SCALE GENOMIC DNA]</scope>
    <source>
        <strain evidence="10">OS1</strain>
    </source>
</reference>
<dbReference type="GO" id="GO:1903785">
    <property type="term" value="P:L-valine transmembrane transport"/>
    <property type="evidence" value="ECO:0007669"/>
    <property type="project" value="TreeGrafter"/>
</dbReference>
<keyword evidence="10" id="KW-1185">Reference proteome</keyword>
<dbReference type="PANTHER" id="PTHR34979">
    <property type="entry name" value="INNER MEMBRANE PROTEIN YGAZ"/>
    <property type="match status" value="1"/>
</dbReference>
<evidence type="ECO:0000256" key="5">
    <source>
        <dbReference type="ARBA" id="ARBA00022692"/>
    </source>
</evidence>
<gene>
    <name evidence="9" type="ORF">HMPREF1705_03359</name>
</gene>
<evidence type="ECO:0000256" key="4">
    <source>
        <dbReference type="ARBA" id="ARBA00022475"/>
    </source>
</evidence>
<dbReference type="EMBL" id="ACJX03000001">
    <property type="protein sequence ID" value="KRT36098.1"/>
    <property type="molecule type" value="Genomic_DNA"/>
</dbReference>
<comment type="subcellular location">
    <subcellularLocation>
        <location evidence="1">Cell membrane</location>
        <topology evidence="1">Multi-pass membrane protein</topology>
    </subcellularLocation>
</comment>
<keyword evidence="4" id="KW-1003">Cell membrane</keyword>
<evidence type="ECO:0000256" key="2">
    <source>
        <dbReference type="ARBA" id="ARBA00010735"/>
    </source>
</evidence>
<keyword evidence="6 8" id="KW-1133">Transmembrane helix</keyword>
<name>A0A0T5XCW2_9BACT</name>
<evidence type="ECO:0000256" key="8">
    <source>
        <dbReference type="SAM" id="Phobius"/>
    </source>
</evidence>
<protein>
    <submittedName>
        <fullName evidence="9">AzlC protein</fullName>
    </submittedName>
</protein>
<dbReference type="STRING" id="592015.HMPREF1705_03359"/>
<dbReference type="AlphaFoldDB" id="A0A0T5XCW2"/>
<evidence type="ECO:0000313" key="9">
    <source>
        <dbReference type="EMBL" id="KRT36098.1"/>
    </source>
</evidence>
<evidence type="ECO:0000313" key="10">
    <source>
        <dbReference type="Proteomes" id="UP000005273"/>
    </source>
</evidence>
<dbReference type="RefSeq" id="WP_009201207.1">
    <property type="nucleotide sequence ID" value="NZ_ACJX03000001.1"/>
</dbReference>
<proteinExistence type="inferred from homology"/>
<organism evidence="9 10">
    <name type="scientific">Acetomicrobium hydrogeniformans ATCC BAA-1850</name>
    <dbReference type="NCBI Taxonomy" id="592015"/>
    <lineage>
        <taxon>Bacteria</taxon>
        <taxon>Thermotogati</taxon>
        <taxon>Synergistota</taxon>
        <taxon>Synergistia</taxon>
        <taxon>Synergistales</taxon>
        <taxon>Acetomicrobiaceae</taxon>
        <taxon>Acetomicrobium</taxon>
    </lineage>
</organism>
<keyword evidence="3" id="KW-0813">Transport</keyword>
<keyword evidence="5 8" id="KW-0812">Transmembrane</keyword>
<dbReference type="Proteomes" id="UP000005273">
    <property type="component" value="Unassembled WGS sequence"/>
</dbReference>
<sequence length="228" mass="25413">MKLQTFFKGVRDETPLLLAVMPFGVIYGIMALEAGLTRFQAQSMSYIIFGGSSQFVASKLFAESTPWSIIVLTVVMVNLRHLLYSASVAPYLKELPLGWKATLSYLLTDEAYAVTINHYQKRPDDRYGHLYFLGAGLILWLTWQMSTAAGIYLGKMLPSNWPLDFFLPLTFIAILVPSLNNFPAIAVALTAGICSIFFYGFPYKLGLIAAALAGMTTGFIIDMRRRRP</sequence>
<accession>A0A0T5XCW2</accession>
<evidence type="ECO:0000256" key="1">
    <source>
        <dbReference type="ARBA" id="ARBA00004651"/>
    </source>
</evidence>